<evidence type="ECO:0000313" key="4">
    <source>
        <dbReference type="Proteomes" id="UP000199424"/>
    </source>
</evidence>
<dbReference type="AlphaFoldDB" id="A0A1I6GN71"/>
<name>A0A1I6GN71_9GAMM</name>
<gene>
    <name evidence="3" type="ORF">SAMN04488070_0990</name>
</gene>
<dbReference type="EMBL" id="FOYU01000001">
    <property type="protein sequence ID" value="SFR43675.1"/>
    <property type="molecule type" value="Genomic_DNA"/>
</dbReference>
<comment type="caution">
    <text evidence="1">Lacks conserved residue(s) required for the propagation of feature annotation.</text>
</comment>
<dbReference type="PROSITE" id="PS51084">
    <property type="entry name" value="HIT_2"/>
    <property type="match status" value="1"/>
</dbReference>
<feature type="domain" description="HIT" evidence="2">
    <location>
        <begin position="63"/>
        <end position="132"/>
    </location>
</feature>
<dbReference type="Gene3D" id="3.30.428.10">
    <property type="entry name" value="HIT-like"/>
    <property type="match status" value="1"/>
</dbReference>
<dbReference type="RefSeq" id="WP_092855880.1">
    <property type="nucleotide sequence ID" value="NZ_FOYU01000001.1"/>
</dbReference>
<protein>
    <submittedName>
        <fullName evidence="3">Diadenosine tetraphosphate (Ap4A) hydrolase</fullName>
    </submittedName>
</protein>
<evidence type="ECO:0000259" key="2">
    <source>
        <dbReference type="PROSITE" id="PS51084"/>
    </source>
</evidence>
<organism evidence="3 4">
    <name type="scientific">Pseudidiomarina maritima</name>
    <dbReference type="NCBI Taxonomy" id="519453"/>
    <lineage>
        <taxon>Bacteria</taxon>
        <taxon>Pseudomonadati</taxon>
        <taxon>Pseudomonadota</taxon>
        <taxon>Gammaproteobacteria</taxon>
        <taxon>Alteromonadales</taxon>
        <taxon>Idiomarinaceae</taxon>
        <taxon>Pseudidiomarina</taxon>
    </lineage>
</organism>
<dbReference type="PIRSF" id="PIRSF000714">
    <property type="entry name" value="HIT"/>
    <property type="match status" value="1"/>
</dbReference>
<dbReference type="SUPFAM" id="SSF54197">
    <property type="entry name" value="HIT-like"/>
    <property type="match status" value="1"/>
</dbReference>
<keyword evidence="3" id="KW-0378">Hydrolase</keyword>
<sequence length="161" mass="18228">MQNTTSKNRYNKLAVQSNAGNSLNAADGDKFTLDTRLASDSFLLAHWPLCDVRRFDDERYDWLMLIPRVDNSVEFTDLSAPQQQQLALEVQQVSLLLKQVGIGQKLNVGALGNVVSQLHVHLVMRHPQDPAWPGPVWGHSAAQRFDESARKQEIKRWQALL</sequence>
<dbReference type="Proteomes" id="UP000199424">
    <property type="component" value="Unassembled WGS sequence"/>
</dbReference>
<keyword evidence="4" id="KW-1185">Reference proteome</keyword>
<dbReference type="Pfam" id="PF01230">
    <property type="entry name" value="HIT"/>
    <property type="match status" value="1"/>
</dbReference>
<reference evidence="4" key="1">
    <citation type="submission" date="2016-10" db="EMBL/GenBank/DDBJ databases">
        <authorList>
            <person name="Varghese N."/>
            <person name="Submissions S."/>
        </authorList>
    </citation>
    <scope>NUCLEOTIDE SEQUENCE [LARGE SCALE GENOMIC DNA]</scope>
    <source>
        <strain evidence="4">CGMCC 1.7285</strain>
    </source>
</reference>
<evidence type="ECO:0000256" key="1">
    <source>
        <dbReference type="PROSITE-ProRule" id="PRU00464"/>
    </source>
</evidence>
<dbReference type="InterPro" id="IPR011146">
    <property type="entry name" value="HIT-like"/>
</dbReference>
<dbReference type="InterPro" id="IPR036265">
    <property type="entry name" value="HIT-like_sf"/>
</dbReference>
<evidence type="ECO:0000313" key="3">
    <source>
        <dbReference type="EMBL" id="SFR43675.1"/>
    </source>
</evidence>
<proteinExistence type="predicted"/>
<dbReference type="InterPro" id="IPR026026">
    <property type="entry name" value="HIT_Hint"/>
</dbReference>
<dbReference type="GO" id="GO:0016787">
    <property type="term" value="F:hydrolase activity"/>
    <property type="evidence" value="ECO:0007669"/>
    <property type="project" value="UniProtKB-KW"/>
</dbReference>
<accession>A0A1I6GN71</accession>